<name>A0A8H8QYS6_9HELO</name>
<dbReference type="PANTHER" id="PTHR31845:SF21">
    <property type="entry name" value="REGULATORY PROTEIN LEU3"/>
    <property type="match status" value="1"/>
</dbReference>
<dbReference type="OrthoDB" id="3163292at2759"/>
<gene>
    <name evidence="6" type="primary">LEU3_1</name>
    <name evidence="6" type="ORF">LHYA1_G006397</name>
</gene>
<evidence type="ECO:0000256" key="3">
    <source>
        <dbReference type="ARBA" id="ARBA00023125"/>
    </source>
</evidence>
<organism evidence="6 7">
    <name type="scientific">Lachnellula hyalina</name>
    <dbReference type="NCBI Taxonomy" id="1316788"/>
    <lineage>
        <taxon>Eukaryota</taxon>
        <taxon>Fungi</taxon>
        <taxon>Dikarya</taxon>
        <taxon>Ascomycota</taxon>
        <taxon>Pezizomycotina</taxon>
        <taxon>Leotiomycetes</taxon>
        <taxon>Helotiales</taxon>
        <taxon>Lachnaceae</taxon>
        <taxon>Lachnellula</taxon>
    </lineage>
</organism>
<keyword evidence="4" id="KW-0804">Transcription</keyword>
<dbReference type="CDD" id="cd00067">
    <property type="entry name" value="GAL4"/>
    <property type="match status" value="1"/>
</dbReference>
<dbReference type="EMBL" id="QGMH01000123">
    <property type="protein sequence ID" value="TVY24635.1"/>
    <property type="molecule type" value="Genomic_DNA"/>
</dbReference>
<keyword evidence="3" id="KW-0238">DNA-binding</keyword>
<evidence type="ECO:0000313" key="6">
    <source>
        <dbReference type="EMBL" id="TVY24635.1"/>
    </source>
</evidence>
<dbReference type="AlphaFoldDB" id="A0A8H8QYS6"/>
<evidence type="ECO:0000256" key="1">
    <source>
        <dbReference type="ARBA" id="ARBA00004123"/>
    </source>
</evidence>
<evidence type="ECO:0000313" key="7">
    <source>
        <dbReference type="Proteomes" id="UP000431533"/>
    </source>
</evidence>
<dbReference type="InterPro" id="IPR051089">
    <property type="entry name" value="prtT"/>
</dbReference>
<dbReference type="Gene3D" id="4.10.240.10">
    <property type="entry name" value="Zn(2)-C6 fungal-type DNA-binding domain"/>
    <property type="match status" value="1"/>
</dbReference>
<dbReference type="PANTHER" id="PTHR31845">
    <property type="entry name" value="FINGER DOMAIN PROTEIN, PUTATIVE-RELATED"/>
    <property type="match status" value="1"/>
</dbReference>
<dbReference type="GeneID" id="41986595"/>
<dbReference type="GO" id="GO:0000981">
    <property type="term" value="F:DNA-binding transcription factor activity, RNA polymerase II-specific"/>
    <property type="evidence" value="ECO:0007669"/>
    <property type="project" value="InterPro"/>
</dbReference>
<dbReference type="GO" id="GO:0005634">
    <property type="term" value="C:nucleus"/>
    <property type="evidence" value="ECO:0007669"/>
    <property type="project" value="UniProtKB-SubCell"/>
</dbReference>
<proteinExistence type="predicted"/>
<keyword evidence="2" id="KW-0805">Transcription regulation</keyword>
<dbReference type="RefSeq" id="XP_031003423.1">
    <property type="nucleotide sequence ID" value="XM_031151336.1"/>
</dbReference>
<dbReference type="GO" id="GO:0008270">
    <property type="term" value="F:zinc ion binding"/>
    <property type="evidence" value="ECO:0007669"/>
    <property type="project" value="InterPro"/>
</dbReference>
<evidence type="ECO:0000256" key="2">
    <source>
        <dbReference type="ARBA" id="ARBA00023015"/>
    </source>
</evidence>
<dbReference type="GO" id="GO:0000976">
    <property type="term" value="F:transcription cis-regulatory region binding"/>
    <property type="evidence" value="ECO:0007669"/>
    <property type="project" value="TreeGrafter"/>
</dbReference>
<comment type="caution">
    <text evidence="6">The sequence shown here is derived from an EMBL/GenBank/DDBJ whole genome shotgun (WGS) entry which is preliminary data.</text>
</comment>
<evidence type="ECO:0000256" key="5">
    <source>
        <dbReference type="ARBA" id="ARBA00023242"/>
    </source>
</evidence>
<sequence length="627" mass="70526">MERRRRNGGRNQRACTGCRQVKVLSPQIPTSCANAPKLRCDGAQTFPAACSRCQKNNIKCRTDPGFKRMPARNAFRRLEEVTTQLNEVQASFATRLPNGTPESSARTQALPLLQNTCQATKLMHDTHGDFPHFYPLDNLPDLPCLGQIILESIQTKSLFEHFGSNYYRHCPILDTEVSVKELHQTSPVLFWTIIMIACRWHVSLSYLYDSLLEPYRSLLGRTLVEPIHSIESILAIALRCFWPLSVPRQVDDPSWNYCGFMTNAAMKMGLNKAQRDSQGTAPKSTVSLRRLAWIACVQANCIHGWTSGVAVSAELLRKFTIAPSLSTRVERGFALKVRIMQQTAISCSTLTGLRENLDSWAFVQSQCRDLDTLRDACGNDEWTAEMDVLTFGGQLHLYMIQLERGERLHNVSQAEGNQDNASSQLSFINLAYMTATQSVHSFSTMLEVAKRHDNTDTQSPQRHLPKHYFGLLLLAMAFLFKVKIFHAQDVTSSQNRTDASLRAVYEILSSWSGGELDETGRAIRLMDVLARNEKEIKLRLKESTSEGRQGLEILDNLISTAKTIRESAQAATEITSNEANQVADHVPGLDNDLGLIEGWQDSLLDWNFPWGLDLPWVDQYDLDIGTT</sequence>
<dbReference type="InterPro" id="IPR036864">
    <property type="entry name" value="Zn2-C6_fun-type_DNA-bd_sf"/>
</dbReference>
<accession>A0A8H8QYS6</accession>
<evidence type="ECO:0000256" key="4">
    <source>
        <dbReference type="ARBA" id="ARBA00023163"/>
    </source>
</evidence>
<keyword evidence="5" id="KW-0539">Nucleus</keyword>
<comment type="subcellular location">
    <subcellularLocation>
        <location evidence="1">Nucleus</location>
    </subcellularLocation>
</comment>
<dbReference type="InterPro" id="IPR001138">
    <property type="entry name" value="Zn2Cys6_DnaBD"/>
</dbReference>
<protein>
    <submittedName>
        <fullName evidence="6">Regulatory protein LEU3</fullName>
    </submittedName>
</protein>
<dbReference type="Proteomes" id="UP000431533">
    <property type="component" value="Unassembled WGS sequence"/>
</dbReference>
<keyword evidence="7" id="KW-1185">Reference proteome</keyword>
<reference evidence="6 7" key="1">
    <citation type="submission" date="2018-05" db="EMBL/GenBank/DDBJ databases">
        <title>Genome sequencing and assembly of the regulated plant pathogen Lachnellula willkommii and related sister species for the development of diagnostic species identification markers.</title>
        <authorList>
            <person name="Giroux E."/>
            <person name="Bilodeau G."/>
        </authorList>
    </citation>
    <scope>NUCLEOTIDE SEQUENCE [LARGE SCALE GENOMIC DNA]</scope>
    <source>
        <strain evidence="6 7">CBS 185.66</strain>
    </source>
</reference>
<dbReference type="CDD" id="cd12148">
    <property type="entry name" value="fungal_TF_MHR"/>
    <property type="match status" value="1"/>
</dbReference>